<sequence length="882" mass="98402">MKDQELSPLMRQFQDVKAQHPDAIVFFRVGDFYEMFFEDAEEASKLLGIVLTARGKAKGEAIPLCGVPYHTSTGYIAKLLKAGKIVALCEQVEDPKLAKGLVRREVVRVYTPGTLYDHELLPAGEANFLSALCYTPLSSSENTTLANRFGLASLDLSTGEFWISESWMKHSLQSVVDELVRLEPKEVIFPAGIQEAMTSAFQSLPIARIVPRDATTFGLEESQAILTRIFQVNHIEDLQLHGLHSGLQAAGGLLHYLADTQPTLVHAHIRRPWIRLLEHEMQLDQTTLRNLEVLKPVSELRQSPTLLTTLDKTKTPMGTRLLREWIVRPLTQVTAIQLRQEAVKELTLHLGIRMTIREHLKTVQDLERLNSRIVLEVANPRDLMNLHRSLENLLVLQQLLSSLTSPMLQTIHETWDPLLDVSSWIGDAIIPNPPLSAKEGGIIQAGVNAELDELRILAKEGTRVLAEMETRERNRTGIDSLKVKFNQVFGYYIEVTKANLSRVPSDYHRKQTLVNAERFTTGELQDLEGRLSSADQKMKNLEGQLFGEIRLRVASATIRIQGMAQQLARLDVLTGLAEAASVNRYHQPTVHEGGTIQITEGRHPVIEHLQQTEGFIPNDTILDLDTNRLLLITGPNMAGKSTYLRQVALIVLMAQMGSFVPAESARIGIVDRIFTRVGAADDLSAGQSTFMVEMSETARILDTATSRSLLLLDEVGRGTSTYDGLSIAWALAEYILDRGHLGARTLFATHYHEMTQLEALREGIKNYTVLVQEKGQDVLFLRKIVQGKADRSYGIQVAKLAGIPKPVLDRAKNILSQLEQDTSSANVSIGEDSLDSTHLEHLSPKPHVILDEVKQMDLFSMTPLEALNRLADFKARLNADNI</sequence>
<name>A0AA96JUH9_9BACT</name>
<dbReference type="RefSeq" id="WP_312741494.1">
    <property type="nucleotide sequence ID" value="NZ_CP116968.1"/>
</dbReference>
<dbReference type="GO" id="GO:0030983">
    <property type="term" value="F:mismatched DNA binding"/>
    <property type="evidence" value="ECO:0007669"/>
    <property type="project" value="InterPro"/>
</dbReference>
<dbReference type="PROSITE" id="PS00486">
    <property type="entry name" value="DNA_MISMATCH_REPAIR_2"/>
    <property type="match status" value="1"/>
</dbReference>
<evidence type="ECO:0000256" key="7">
    <source>
        <dbReference type="ARBA" id="ARBA00023204"/>
    </source>
</evidence>
<comment type="function">
    <text evidence="8 9">This protein is involved in the repair of mismatches in DNA. It is possible that it carries out the mismatch recognition step. This protein has a weak ATPase activity.</text>
</comment>
<dbReference type="InterPro" id="IPR045076">
    <property type="entry name" value="MutS"/>
</dbReference>
<protein>
    <recommendedName>
        <fullName evidence="2 9">DNA mismatch repair protein MutS</fullName>
    </recommendedName>
</protein>
<evidence type="ECO:0000256" key="4">
    <source>
        <dbReference type="ARBA" id="ARBA00022763"/>
    </source>
</evidence>
<dbReference type="Pfam" id="PF05188">
    <property type="entry name" value="MutS_II"/>
    <property type="match status" value="1"/>
</dbReference>
<reference evidence="12 13" key="1">
    <citation type="submission" date="2023-01" db="EMBL/GenBank/DDBJ databases">
        <title>Cultivation and genomic characterization of new, ubiquitous marine nitrite-oxidizing bacteria from the Nitrospirales.</title>
        <authorList>
            <person name="Mueller A.J."/>
            <person name="Daebeler A."/>
            <person name="Herbold C.W."/>
            <person name="Kirkegaard R.H."/>
            <person name="Daims H."/>
        </authorList>
    </citation>
    <scope>NUCLEOTIDE SEQUENCE [LARGE SCALE GENOMIC DNA]</scope>
    <source>
        <strain evidence="12 13">DK</strain>
    </source>
</reference>
<dbReference type="Gene3D" id="1.10.1420.10">
    <property type="match status" value="2"/>
</dbReference>
<gene>
    <name evidence="9 12" type="primary">mutS</name>
    <name evidence="12" type="ORF">PQG83_12440</name>
</gene>
<dbReference type="InterPro" id="IPR000432">
    <property type="entry name" value="DNA_mismatch_repair_MutS_C"/>
</dbReference>
<dbReference type="GO" id="GO:0003684">
    <property type="term" value="F:damaged DNA binding"/>
    <property type="evidence" value="ECO:0007669"/>
    <property type="project" value="UniProtKB-UniRule"/>
</dbReference>
<dbReference type="SUPFAM" id="SSF55271">
    <property type="entry name" value="DNA repair protein MutS, domain I"/>
    <property type="match status" value="1"/>
</dbReference>
<evidence type="ECO:0000256" key="5">
    <source>
        <dbReference type="ARBA" id="ARBA00022840"/>
    </source>
</evidence>
<dbReference type="InterPro" id="IPR005748">
    <property type="entry name" value="DNA_mismatch_repair_MutS"/>
</dbReference>
<dbReference type="GO" id="GO:0005524">
    <property type="term" value="F:ATP binding"/>
    <property type="evidence" value="ECO:0007669"/>
    <property type="project" value="UniProtKB-UniRule"/>
</dbReference>
<comment type="similarity">
    <text evidence="1 9 10">Belongs to the DNA mismatch repair MutS family.</text>
</comment>
<keyword evidence="5 9" id="KW-0067">ATP-binding</keyword>
<dbReference type="SUPFAM" id="SSF53150">
    <property type="entry name" value="DNA repair protein MutS, domain II"/>
    <property type="match status" value="1"/>
</dbReference>
<dbReference type="Gene3D" id="3.30.420.110">
    <property type="entry name" value="MutS, connector domain"/>
    <property type="match status" value="1"/>
</dbReference>
<dbReference type="InterPro" id="IPR007696">
    <property type="entry name" value="DNA_mismatch_repair_MutS_core"/>
</dbReference>
<dbReference type="HAMAP" id="MF_00096">
    <property type="entry name" value="MutS"/>
    <property type="match status" value="1"/>
</dbReference>
<evidence type="ECO:0000256" key="9">
    <source>
        <dbReference type="HAMAP-Rule" id="MF_00096"/>
    </source>
</evidence>
<dbReference type="KEGG" id="nneo:PQG83_12440"/>
<dbReference type="InterPro" id="IPR036678">
    <property type="entry name" value="MutS_con_dom_sf"/>
</dbReference>
<dbReference type="PIRSF" id="PIRSF037677">
    <property type="entry name" value="DNA_mis_repair_Msh6"/>
    <property type="match status" value="1"/>
</dbReference>
<dbReference type="InterPro" id="IPR007861">
    <property type="entry name" value="DNA_mismatch_repair_MutS_clamp"/>
</dbReference>
<dbReference type="Gene3D" id="3.40.1170.10">
    <property type="entry name" value="DNA repair protein MutS, domain I"/>
    <property type="match status" value="1"/>
</dbReference>
<dbReference type="GO" id="GO:0006298">
    <property type="term" value="P:mismatch repair"/>
    <property type="evidence" value="ECO:0007669"/>
    <property type="project" value="UniProtKB-UniRule"/>
</dbReference>
<evidence type="ECO:0000313" key="13">
    <source>
        <dbReference type="Proteomes" id="UP001302494"/>
    </source>
</evidence>
<dbReference type="Pfam" id="PF05192">
    <property type="entry name" value="MutS_III"/>
    <property type="match status" value="1"/>
</dbReference>
<keyword evidence="3 9" id="KW-0547">Nucleotide-binding</keyword>
<dbReference type="InterPro" id="IPR007860">
    <property type="entry name" value="DNA_mmatch_repair_MutS_con_dom"/>
</dbReference>
<keyword evidence="6 9" id="KW-0238">DNA-binding</keyword>
<evidence type="ECO:0000256" key="6">
    <source>
        <dbReference type="ARBA" id="ARBA00023125"/>
    </source>
</evidence>
<dbReference type="AlphaFoldDB" id="A0AA96JUH9"/>
<evidence type="ECO:0000256" key="8">
    <source>
        <dbReference type="ARBA" id="ARBA00024647"/>
    </source>
</evidence>
<dbReference type="FunFam" id="3.40.1170.10:FF:000001">
    <property type="entry name" value="DNA mismatch repair protein MutS"/>
    <property type="match status" value="1"/>
</dbReference>
<dbReference type="PANTHER" id="PTHR11361">
    <property type="entry name" value="DNA MISMATCH REPAIR PROTEIN MUTS FAMILY MEMBER"/>
    <property type="match status" value="1"/>
</dbReference>
<dbReference type="GO" id="GO:0005829">
    <property type="term" value="C:cytosol"/>
    <property type="evidence" value="ECO:0007669"/>
    <property type="project" value="TreeGrafter"/>
</dbReference>
<dbReference type="InterPro" id="IPR017261">
    <property type="entry name" value="DNA_mismatch_repair_MutS/MSH"/>
</dbReference>
<dbReference type="SUPFAM" id="SSF52540">
    <property type="entry name" value="P-loop containing nucleoside triphosphate hydrolases"/>
    <property type="match status" value="1"/>
</dbReference>
<dbReference type="InterPro" id="IPR027417">
    <property type="entry name" value="P-loop_NTPase"/>
</dbReference>
<evidence type="ECO:0000256" key="3">
    <source>
        <dbReference type="ARBA" id="ARBA00022741"/>
    </source>
</evidence>
<dbReference type="Pfam" id="PF00488">
    <property type="entry name" value="MutS_V"/>
    <property type="match status" value="1"/>
</dbReference>
<dbReference type="NCBIfam" id="NF003810">
    <property type="entry name" value="PRK05399.1"/>
    <property type="match status" value="1"/>
</dbReference>
<dbReference type="NCBIfam" id="TIGR01070">
    <property type="entry name" value="mutS1"/>
    <property type="match status" value="1"/>
</dbReference>
<keyword evidence="4 9" id="KW-0227">DNA damage</keyword>
<dbReference type="EMBL" id="CP116968">
    <property type="protein sequence ID" value="WNM60568.1"/>
    <property type="molecule type" value="Genomic_DNA"/>
</dbReference>
<evidence type="ECO:0000256" key="10">
    <source>
        <dbReference type="RuleBase" id="RU003756"/>
    </source>
</evidence>
<evidence type="ECO:0000256" key="2">
    <source>
        <dbReference type="ARBA" id="ARBA00021982"/>
    </source>
</evidence>
<dbReference type="InterPro" id="IPR007695">
    <property type="entry name" value="DNA_mismatch_repair_MutS-lik_N"/>
</dbReference>
<evidence type="ECO:0000313" key="12">
    <source>
        <dbReference type="EMBL" id="WNM60568.1"/>
    </source>
</evidence>
<dbReference type="Pfam" id="PF01624">
    <property type="entry name" value="MutS_I"/>
    <property type="match status" value="1"/>
</dbReference>
<feature type="domain" description="DNA mismatch repair proteins mutS family" evidence="11">
    <location>
        <begin position="708"/>
        <end position="724"/>
    </location>
</feature>
<dbReference type="FunFam" id="3.40.50.300:FF:000870">
    <property type="entry name" value="MutS protein homolog 4"/>
    <property type="match status" value="1"/>
</dbReference>
<dbReference type="SMART" id="SM00533">
    <property type="entry name" value="MUTSd"/>
    <property type="match status" value="1"/>
</dbReference>
<dbReference type="SUPFAM" id="SSF48334">
    <property type="entry name" value="DNA repair protein MutS, domain III"/>
    <property type="match status" value="1"/>
</dbReference>
<evidence type="ECO:0000259" key="11">
    <source>
        <dbReference type="PROSITE" id="PS00486"/>
    </source>
</evidence>
<dbReference type="InterPro" id="IPR016151">
    <property type="entry name" value="DNA_mismatch_repair_MutS_N"/>
</dbReference>
<keyword evidence="7 9" id="KW-0234">DNA repair</keyword>
<dbReference type="Pfam" id="PF05190">
    <property type="entry name" value="MutS_IV"/>
    <property type="match status" value="1"/>
</dbReference>
<organism evidence="12 13">
    <name type="scientific">Candidatus Nitrospira neomarina</name>
    <dbReference type="NCBI Taxonomy" id="3020899"/>
    <lineage>
        <taxon>Bacteria</taxon>
        <taxon>Pseudomonadati</taxon>
        <taxon>Nitrospirota</taxon>
        <taxon>Nitrospiria</taxon>
        <taxon>Nitrospirales</taxon>
        <taxon>Nitrospiraceae</taxon>
        <taxon>Nitrospira</taxon>
    </lineage>
</organism>
<dbReference type="Gene3D" id="3.40.50.300">
    <property type="entry name" value="P-loop containing nucleotide triphosphate hydrolases"/>
    <property type="match status" value="1"/>
</dbReference>
<dbReference type="GO" id="GO:0140664">
    <property type="term" value="F:ATP-dependent DNA damage sensor activity"/>
    <property type="evidence" value="ECO:0007669"/>
    <property type="project" value="InterPro"/>
</dbReference>
<accession>A0AA96JUH9</accession>
<dbReference type="CDD" id="cd03284">
    <property type="entry name" value="ABC_MutS1"/>
    <property type="match status" value="1"/>
</dbReference>
<evidence type="ECO:0000256" key="1">
    <source>
        <dbReference type="ARBA" id="ARBA00006271"/>
    </source>
</evidence>
<proteinExistence type="inferred from homology"/>
<dbReference type="PANTHER" id="PTHR11361:SF34">
    <property type="entry name" value="DNA MISMATCH REPAIR PROTEIN MSH1, MITOCHONDRIAL"/>
    <property type="match status" value="1"/>
</dbReference>
<dbReference type="InterPro" id="IPR036187">
    <property type="entry name" value="DNA_mismatch_repair_MutS_sf"/>
</dbReference>
<dbReference type="SMART" id="SM00534">
    <property type="entry name" value="MUTSac"/>
    <property type="match status" value="1"/>
</dbReference>
<feature type="binding site" evidence="9">
    <location>
        <begin position="634"/>
        <end position="641"/>
    </location>
    <ligand>
        <name>ATP</name>
        <dbReference type="ChEBI" id="CHEBI:30616"/>
    </ligand>
</feature>
<keyword evidence="13" id="KW-1185">Reference proteome</keyword>
<dbReference type="Proteomes" id="UP001302494">
    <property type="component" value="Chromosome"/>
</dbReference>